<dbReference type="PANTHER" id="PTHR34216:SF3">
    <property type="entry name" value="POLY-BETA-1,6-N-ACETYL-D-GLUCOSAMINE N-DEACETYLASE"/>
    <property type="match status" value="1"/>
</dbReference>
<dbReference type="PROSITE" id="PS51257">
    <property type="entry name" value="PROKAR_LIPOPROTEIN"/>
    <property type="match status" value="1"/>
</dbReference>
<reference evidence="6" key="1">
    <citation type="journal article" date="2019" name="Int. J. Syst. Evol. Microbiol.">
        <title>The Global Catalogue of Microorganisms (GCM) 10K type strain sequencing project: providing services to taxonomists for standard genome sequencing and annotation.</title>
        <authorList>
            <consortium name="The Broad Institute Genomics Platform"/>
            <consortium name="The Broad Institute Genome Sequencing Center for Infectious Disease"/>
            <person name="Wu L."/>
            <person name="Ma J."/>
        </authorList>
    </citation>
    <scope>NUCLEOTIDE SEQUENCE [LARGE SCALE GENOMIC DNA]</scope>
    <source>
        <strain evidence="6">WYCCWR 12678</strain>
    </source>
</reference>
<dbReference type="PROSITE" id="PS51677">
    <property type="entry name" value="NODB"/>
    <property type="match status" value="1"/>
</dbReference>
<dbReference type="Pfam" id="PF01522">
    <property type="entry name" value="Polysacc_deac_1"/>
    <property type="match status" value="1"/>
</dbReference>
<evidence type="ECO:0000313" key="6">
    <source>
        <dbReference type="Proteomes" id="UP001596002"/>
    </source>
</evidence>
<protein>
    <submittedName>
        <fullName evidence="5">Polysaccharide deacetylase family protein</fullName>
    </submittedName>
</protein>
<feature type="signal peptide" evidence="3">
    <location>
        <begin position="1"/>
        <end position="19"/>
    </location>
</feature>
<dbReference type="InterPro" id="IPR051398">
    <property type="entry name" value="Polysacch_Deacetylase"/>
</dbReference>
<feature type="domain" description="NodB homology" evidence="4">
    <location>
        <begin position="95"/>
        <end position="288"/>
    </location>
</feature>
<gene>
    <name evidence="5" type="ORF">ACFO8Q_22000</name>
</gene>
<evidence type="ECO:0000313" key="5">
    <source>
        <dbReference type="EMBL" id="MFC4769962.1"/>
    </source>
</evidence>
<dbReference type="EMBL" id="JBHSHC010000153">
    <property type="protein sequence ID" value="MFC4769962.1"/>
    <property type="molecule type" value="Genomic_DNA"/>
</dbReference>
<keyword evidence="6" id="KW-1185">Reference proteome</keyword>
<proteinExistence type="predicted"/>
<evidence type="ECO:0000256" key="2">
    <source>
        <dbReference type="ARBA" id="ARBA00022729"/>
    </source>
</evidence>
<organism evidence="5 6">
    <name type="scientific">Effusibacillus consociatus</name>
    <dbReference type="NCBI Taxonomy" id="1117041"/>
    <lineage>
        <taxon>Bacteria</taxon>
        <taxon>Bacillati</taxon>
        <taxon>Bacillota</taxon>
        <taxon>Bacilli</taxon>
        <taxon>Bacillales</taxon>
        <taxon>Alicyclobacillaceae</taxon>
        <taxon>Effusibacillus</taxon>
    </lineage>
</organism>
<dbReference type="Proteomes" id="UP001596002">
    <property type="component" value="Unassembled WGS sequence"/>
</dbReference>
<dbReference type="InterPro" id="IPR011330">
    <property type="entry name" value="Glyco_hydro/deAcase_b/a-brl"/>
</dbReference>
<evidence type="ECO:0000256" key="3">
    <source>
        <dbReference type="SAM" id="SignalP"/>
    </source>
</evidence>
<accession>A0ABV9QBF8</accession>
<evidence type="ECO:0000259" key="4">
    <source>
        <dbReference type="PROSITE" id="PS51677"/>
    </source>
</evidence>
<keyword evidence="2 3" id="KW-0732">Signal</keyword>
<comment type="subcellular location">
    <subcellularLocation>
        <location evidence="1">Secreted</location>
    </subcellularLocation>
</comment>
<dbReference type="InterPro" id="IPR002509">
    <property type="entry name" value="NODB_dom"/>
</dbReference>
<name>A0ABV9QBF8_9BACL</name>
<sequence length="288" mass="32925">MKYIYHLLLFLLIGGLVSACEPSAKAVEKKQGPVYYQDKVIVLMYHHIDPNESGITISPERFKSHLDALQQKGYNVISIEQYQQFLKTRAAIPPNAVVLTFDDGYESFYTHAFPELKKRSLPATNFIVVKSTDVVNPNILPHLSWDQMREMKKHGISFYNHTYDQHRVGQTSKTGEKNPLLANPLFLPGENRPESAGEYRARIKEDLSLAEKRLEEELGEQPKFLAFPYGAYNDQVIEVGKELGIELFFTIEEGINDRNQTLIYRLNAGRADLSANDLIAKIETYRTK</sequence>
<dbReference type="SUPFAM" id="SSF88713">
    <property type="entry name" value="Glycoside hydrolase/deacetylase"/>
    <property type="match status" value="1"/>
</dbReference>
<dbReference type="PANTHER" id="PTHR34216">
    <property type="match status" value="1"/>
</dbReference>
<dbReference type="CDD" id="cd10918">
    <property type="entry name" value="CE4_NodB_like_5s_6s"/>
    <property type="match status" value="1"/>
</dbReference>
<comment type="caution">
    <text evidence="5">The sequence shown here is derived from an EMBL/GenBank/DDBJ whole genome shotgun (WGS) entry which is preliminary data.</text>
</comment>
<evidence type="ECO:0000256" key="1">
    <source>
        <dbReference type="ARBA" id="ARBA00004613"/>
    </source>
</evidence>
<dbReference type="RefSeq" id="WP_380029089.1">
    <property type="nucleotide sequence ID" value="NZ_JBHSHC010000153.1"/>
</dbReference>
<dbReference type="Gene3D" id="3.20.20.370">
    <property type="entry name" value="Glycoside hydrolase/deacetylase"/>
    <property type="match status" value="1"/>
</dbReference>
<feature type="chain" id="PRO_5045495985" evidence="3">
    <location>
        <begin position="20"/>
        <end position="288"/>
    </location>
</feature>